<dbReference type="EC" id="5.2.1.8" evidence="2"/>
<evidence type="ECO:0000256" key="3">
    <source>
        <dbReference type="ARBA" id="ARBA00023110"/>
    </source>
</evidence>
<dbReference type="EMBL" id="BARS01045007">
    <property type="protein sequence ID" value="GAG28866.1"/>
    <property type="molecule type" value="Genomic_DNA"/>
</dbReference>
<dbReference type="PANTHER" id="PTHR43811:SF19">
    <property type="entry name" value="39 KDA FK506-BINDING NUCLEAR PROTEIN"/>
    <property type="match status" value="1"/>
</dbReference>
<keyword evidence="4" id="KW-0413">Isomerase</keyword>
<organism evidence="6">
    <name type="scientific">marine sediment metagenome</name>
    <dbReference type="NCBI Taxonomy" id="412755"/>
    <lineage>
        <taxon>unclassified sequences</taxon>
        <taxon>metagenomes</taxon>
        <taxon>ecological metagenomes</taxon>
    </lineage>
</organism>
<dbReference type="SUPFAM" id="SSF54534">
    <property type="entry name" value="FKBP-like"/>
    <property type="match status" value="1"/>
</dbReference>
<dbReference type="GO" id="GO:0003755">
    <property type="term" value="F:peptidyl-prolyl cis-trans isomerase activity"/>
    <property type="evidence" value="ECO:0007669"/>
    <property type="project" value="UniProtKB-KW"/>
</dbReference>
<protein>
    <recommendedName>
        <fullName evidence="2">peptidylprolyl isomerase</fullName>
        <ecNumber evidence="2">5.2.1.8</ecNumber>
    </recommendedName>
</protein>
<name>X0XVQ3_9ZZZZ</name>
<dbReference type="PANTHER" id="PTHR43811">
    <property type="entry name" value="FKBP-TYPE PEPTIDYL-PROLYL CIS-TRANS ISOMERASE FKPA"/>
    <property type="match status" value="1"/>
</dbReference>
<evidence type="ECO:0000256" key="1">
    <source>
        <dbReference type="ARBA" id="ARBA00000971"/>
    </source>
</evidence>
<reference evidence="6" key="1">
    <citation type="journal article" date="2014" name="Front. Microbiol.">
        <title>High frequency of phylogenetically diverse reductive dehalogenase-homologous genes in deep subseafloor sedimentary metagenomes.</title>
        <authorList>
            <person name="Kawai M."/>
            <person name="Futagami T."/>
            <person name="Toyoda A."/>
            <person name="Takaki Y."/>
            <person name="Nishi S."/>
            <person name="Hori S."/>
            <person name="Arai W."/>
            <person name="Tsubouchi T."/>
            <person name="Morono Y."/>
            <person name="Uchiyama I."/>
            <person name="Ito T."/>
            <person name="Fujiyama A."/>
            <person name="Inagaki F."/>
            <person name="Takami H."/>
        </authorList>
    </citation>
    <scope>NUCLEOTIDE SEQUENCE</scope>
    <source>
        <strain evidence="6">Expedition CK06-06</strain>
    </source>
</reference>
<comment type="catalytic activity">
    <reaction evidence="1">
        <text>[protein]-peptidylproline (omega=180) = [protein]-peptidylproline (omega=0)</text>
        <dbReference type="Rhea" id="RHEA:16237"/>
        <dbReference type="Rhea" id="RHEA-COMP:10747"/>
        <dbReference type="Rhea" id="RHEA-COMP:10748"/>
        <dbReference type="ChEBI" id="CHEBI:83833"/>
        <dbReference type="ChEBI" id="CHEBI:83834"/>
        <dbReference type="EC" id="5.2.1.8"/>
    </reaction>
</comment>
<keyword evidence="3" id="KW-0697">Rotamase</keyword>
<dbReference type="Pfam" id="PF00254">
    <property type="entry name" value="FKBP_C"/>
    <property type="match status" value="1"/>
</dbReference>
<accession>X0XVQ3</accession>
<dbReference type="InterPro" id="IPR046357">
    <property type="entry name" value="PPIase_dom_sf"/>
</dbReference>
<evidence type="ECO:0000313" key="6">
    <source>
        <dbReference type="EMBL" id="GAG28866.1"/>
    </source>
</evidence>
<feature type="domain" description="PPIase FKBP-type" evidence="5">
    <location>
        <begin position="27"/>
        <end position="114"/>
    </location>
</feature>
<evidence type="ECO:0000259" key="5">
    <source>
        <dbReference type="PROSITE" id="PS50059"/>
    </source>
</evidence>
<dbReference type="FunFam" id="3.10.50.40:FF:000006">
    <property type="entry name" value="Peptidyl-prolyl cis-trans isomerase"/>
    <property type="match status" value="1"/>
</dbReference>
<dbReference type="PROSITE" id="PS50059">
    <property type="entry name" value="FKBP_PPIASE"/>
    <property type="match status" value="1"/>
</dbReference>
<dbReference type="AlphaFoldDB" id="X0XVQ3"/>
<feature type="non-terminal residue" evidence="6">
    <location>
        <position position="1"/>
    </location>
</feature>
<sequence>SGEPVTTASGLRYYELKVGDGRTPGPASEVSTHYTGWLLNGTKFDSSVDRGEPFSFPLTGGVIEGWIEGVRSMKVGGKRKLIIPPHLGYAQEGRPPKIPPGSTLVFDIELLEIHE</sequence>
<dbReference type="InterPro" id="IPR001179">
    <property type="entry name" value="PPIase_FKBP_dom"/>
</dbReference>
<evidence type="ECO:0000256" key="2">
    <source>
        <dbReference type="ARBA" id="ARBA00013194"/>
    </source>
</evidence>
<evidence type="ECO:0000256" key="4">
    <source>
        <dbReference type="ARBA" id="ARBA00023235"/>
    </source>
</evidence>
<dbReference type="Gene3D" id="3.10.50.40">
    <property type="match status" value="1"/>
</dbReference>
<proteinExistence type="predicted"/>
<comment type="caution">
    <text evidence="6">The sequence shown here is derived from an EMBL/GenBank/DDBJ whole genome shotgun (WGS) entry which is preliminary data.</text>
</comment>
<gene>
    <name evidence="6" type="ORF">S01H1_67916</name>
</gene>